<name>A0A1J4P4Q1_9ACTN</name>
<dbReference type="Proteomes" id="UP000034196">
    <property type="component" value="Unassembled WGS sequence"/>
</dbReference>
<keyword evidence="2" id="KW-1133">Transmembrane helix</keyword>
<evidence type="ECO:0000256" key="2">
    <source>
        <dbReference type="SAM" id="Phobius"/>
    </source>
</evidence>
<dbReference type="STRING" id="1428628.WN71_001510"/>
<feature type="region of interest" description="Disordered" evidence="1">
    <location>
        <begin position="1"/>
        <end position="26"/>
    </location>
</feature>
<evidence type="ECO:0000313" key="4">
    <source>
        <dbReference type="Proteomes" id="UP000034196"/>
    </source>
</evidence>
<dbReference type="AlphaFoldDB" id="A0A1J4P4Q1"/>
<feature type="transmembrane region" description="Helical" evidence="2">
    <location>
        <begin position="189"/>
        <end position="214"/>
    </location>
</feature>
<sequence>MPAAESGPAKSGPPESGPADSALAGSLLQKSLADPGRLPENLAEFAVRRLGPAARRGVRALPDTGAEARRARVITRGRRATVTEGAFVGGPFLVFIPVAFCAALLRQARTLLELAALDGRDPAAPERVPELLVLQGVYPNERTAAEALAAHRARPAPGTPRRRRLPALWDVTVRMARLLGLVTPGRGRWWAQAAGALLLLAVLLVGLVAPLVWLPYMAMSYDRATTRLMERAVRHYFGDAPVPVPRRRLAPGGLAALVRAAASLLLAAGLVLGALASDARIADSRWPVLGIVLVVGSLAVGTLWQRRHRRHH</sequence>
<organism evidence="3 4">
    <name type="scientific">Streptomyces mangrovisoli</name>
    <dbReference type="NCBI Taxonomy" id="1428628"/>
    <lineage>
        <taxon>Bacteria</taxon>
        <taxon>Bacillati</taxon>
        <taxon>Actinomycetota</taxon>
        <taxon>Actinomycetes</taxon>
        <taxon>Kitasatosporales</taxon>
        <taxon>Streptomycetaceae</taxon>
        <taxon>Streptomyces</taxon>
    </lineage>
</organism>
<feature type="transmembrane region" description="Helical" evidence="2">
    <location>
        <begin position="256"/>
        <end position="276"/>
    </location>
</feature>
<keyword evidence="2" id="KW-0472">Membrane</keyword>
<proteinExistence type="predicted"/>
<feature type="transmembrane region" description="Helical" evidence="2">
    <location>
        <begin position="288"/>
        <end position="304"/>
    </location>
</feature>
<dbReference type="RefSeq" id="WP_052742870.1">
    <property type="nucleotide sequence ID" value="NZ_LAVA02000003.1"/>
</dbReference>
<keyword evidence="2" id="KW-0812">Transmembrane</keyword>
<evidence type="ECO:0000313" key="3">
    <source>
        <dbReference type="EMBL" id="OIJ69587.1"/>
    </source>
</evidence>
<accession>A0A1J4P4Q1</accession>
<feature type="transmembrane region" description="Helical" evidence="2">
    <location>
        <begin position="86"/>
        <end position="105"/>
    </location>
</feature>
<reference evidence="3" key="1">
    <citation type="submission" date="2016-10" db="EMBL/GenBank/DDBJ databases">
        <title>Genome sequence of Streptomyces mangrovisoli MUSC 149.</title>
        <authorList>
            <person name="Lee L.-H."/>
            <person name="Ser H.-L."/>
        </authorList>
    </citation>
    <scope>NUCLEOTIDE SEQUENCE [LARGE SCALE GENOMIC DNA]</scope>
    <source>
        <strain evidence="3">MUSC 149</strain>
    </source>
</reference>
<dbReference type="EMBL" id="LAVA02000003">
    <property type="protein sequence ID" value="OIJ69587.1"/>
    <property type="molecule type" value="Genomic_DNA"/>
</dbReference>
<protein>
    <submittedName>
        <fullName evidence="3">Uncharacterized protein</fullName>
    </submittedName>
</protein>
<gene>
    <name evidence="3" type="ORF">WN71_001510</name>
</gene>
<dbReference type="OrthoDB" id="3854454at2"/>
<evidence type="ECO:0000256" key="1">
    <source>
        <dbReference type="SAM" id="MobiDB-lite"/>
    </source>
</evidence>
<keyword evidence="4" id="KW-1185">Reference proteome</keyword>
<comment type="caution">
    <text evidence="3">The sequence shown here is derived from an EMBL/GenBank/DDBJ whole genome shotgun (WGS) entry which is preliminary data.</text>
</comment>